<dbReference type="Gene3D" id="3.90.700.10">
    <property type="entry name" value="Succinate dehydrogenase/fumarate reductase flavoprotein, catalytic domain"/>
    <property type="match status" value="1"/>
</dbReference>
<dbReference type="SUPFAM" id="SSF51905">
    <property type="entry name" value="FAD/NAD(P)-binding domain"/>
    <property type="match status" value="1"/>
</dbReference>
<dbReference type="GeneID" id="78455496"/>
<dbReference type="Gene3D" id="3.90.1010.20">
    <property type="match status" value="1"/>
</dbReference>
<keyword evidence="5" id="KW-0732">Signal</keyword>
<accession>A0AAX2J9D0</accession>
<comment type="similarity">
    <text evidence="1 5">Belongs to the FAD-dependent oxidoreductase 2 family. FRD/SDH subfamily.</text>
</comment>
<comment type="cofactor">
    <cofactor evidence="5">
        <name>FMN</name>
        <dbReference type="ChEBI" id="CHEBI:58210"/>
    </cofactor>
    <text evidence="5">Binds 1 or 2 FMN covalently per subunit.</text>
</comment>
<evidence type="ECO:0000313" key="8">
    <source>
        <dbReference type="Proteomes" id="UP000249008"/>
    </source>
</evidence>
<dbReference type="SUPFAM" id="SSF56425">
    <property type="entry name" value="Succinate dehydrogenase/fumarate reductase flavoprotein, catalytic domain"/>
    <property type="match status" value="1"/>
</dbReference>
<comment type="catalytic activity">
    <reaction evidence="5">
        <text>dihydrourocanate + A = urocanate + AH2</text>
        <dbReference type="Rhea" id="RHEA:36059"/>
        <dbReference type="ChEBI" id="CHEBI:13193"/>
        <dbReference type="ChEBI" id="CHEBI:17499"/>
        <dbReference type="ChEBI" id="CHEBI:27247"/>
        <dbReference type="ChEBI" id="CHEBI:72991"/>
        <dbReference type="EC" id="1.3.99.33"/>
    </reaction>
</comment>
<name>A0AAX2J9D0_9FUSO</name>
<evidence type="ECO:0000256" key="4">
    <source>
        <dbReference type="ARBA" id="ARBA00023002"/>
    </source>
</evidence>
<dbReference type="InterPro" id="IPR010960">
    <property type="entry name" value="Flavocytochrome_c"/>
</dbReference>
<dbReference type="AlphaFoldDB" id="A0AAX2J9D0"/>
<evidence type="ECO:0000256" key="5">
    <source>
        <dbReference type="RuleBase" id="RU366062"/>
    </source>
</evidence>
<dbReference type="InterPro" id="IPR027477">
    <property type="entry name" value="Succ_DH/fumarate_Rdtase_cat_sf"/>
</dbReference>
<proteinExistence type="inferred from homology"/>
<dbReference type="PANTHER" id="PTHR43400">
    <property type="entry name" value="FUMARATE REDUCTASE"/>
    <property type="match status" value="1"/>
</dbReference>
<keyword evidence="2 5" id="KW-0285">Flavoprotein</keyword>
<comment type="cofactor">
    <cofactor evidence="5">
        <name>FAD</name>
        <dbReference type="ChEBI" id="CHEBI:57692"/>
    </cofactor>
    <text evidence="5">Binds 1 FAD per subunit.</text>
</comment>
<dbReference type="InterPro" id="IPR007329">
    <property type="entry name" value="FMN-bd"/>
</dbReference>
<dbReference type="NCBIfam" id="TIGR01813">
    <property type="entry name" value="flavo_cyto_c"/>
    <property type="match status" value="1"/>
</dbReference>
<evidence type="ECO:0000313" key="7">
    <source>
        <dbReference type="EMBL" id="SQJ00624.1"/>
    </source>
</evidence>
<dbReference type="PROSITE" id="PS51257">
    <property type="entry name" value="PROKAR_LIPOPROTEIN"/>
    <property type="match status" value="1"/>
</dbReference>
<dbReference type="GO" id="GO:0010181">
    <property type="term" value="F:FMN binding"/>
    <property type="evidence" value="ECO:0007669"/>
    <property type="project" value="InterPro"/>
</dbReference>
<dbReference type="InterPro" id="IPR050315">
    <property type="entry name" value="FAD-oxidoreductase_2"/>
</dbReference>
<sequence length="588" mass="62628">MGKKSFFSLIFSLLLILSCTVFSAEAVFKPGKYLGSYEGYGGPVKVEVTTSKDKIESVVIVEHKESKGISDHAIESLPKEIVANQSVAVDYVAGASKSSKAIIEATKEALKFSGVSIAAISKPVAKKAVENVILDKEAEVIVVGAGGAGLAAGVSAYENGAKSVIILEKMPIIGGNTVRAGGAYNAVNPKKQKAQGIEDSIDKHFTQTYEGGNKVANQKLVRTLVENAMDGVDWLEGLGMKWNEKIGSVVGSMWPRTNQATDPLGTGYINTLEKAFLQHGGKIYTNTKVTGIINKNGRVTGVTAVGADGKEVEFVGKKGIILASGGYAANSEMVREFLSDGVYTKDKLPAGIENTNHPGATGEVIKMALDAGADVIDMKHIQLLPMPADRFGPTINVENVIFVNKDGNRYVREDGRRDEISLATFAQKDGQYYMINDSKIIPPDRKTTSAEDLDELIRKNTVVEAATLEELAKKINVPAAALTATIKKFNESVDKKSDEFGRDIWENKIDKGPFYATLRFPALHHTMGGVKINENAEVIGKDGKAVPGLFAAGEVTGGIHGANRLGGNAIADIIVFGRIAGKNAANAK</sequence>
<organism evidence="7 8">
    <name type="scientific">Fusobacterium ulcerans</name>
    <dbReference type="NCBI Taxonomy" id="861"/>
    <lineage>
        <taxon>Bacteria</taxon>
        <taxon>Fusobacteriati</taxon>
        <taxon>Fusobacteriota</taxon>
        <taxon>Fusobacteriia</taxon>
        <taxon>Fusobacteriales</taxon>
        <taxon>Fusobacteriaceae</taxon>
        <taxon>Fusobacterium</taxon>
    </lineage>
</organism>
<keyword evidence="4 5" id="KW-0560">Oxidoreductase</keyword>
<dbReference type="Pfam" id="PF00890">
    <property type="entry name" value="FAD_binding_2"/>
    <property type="match status" value="1"/>
</dbReference>
<evidence type="ECO:0000256" key="2">
    <source>
        <dbReference type="ARBA" id="ARBA00022630"/>
    </source>
</evidence>
<dbReference type="GO" id="GO:0016491">
    <property type="term" value="F:oxidoreductase activity"/>
    <property type="evidence" value="ECO:0007669"/>
    <property type="project" value="UniProtKB-KW"/>
</dbReference>
<dbReference type="InterPro" id="IPR003953">
    <property type="entry name" value="FAD-dep_OxRdtase_2_FAD-bd"/>
</dbReference>
<evidence type="ECO:0000259" key="6">
    <source>
        <dbReference type="SMART" id="SM00900"/>
    </source>
</evidence>
<dbReference type="SMART" id="SM00900">
    <property type="entry name" value="FMN_bind"/>
    <property type="match status" value="1"/>
</dbReference>
<dbReference type="RefSeq" id="WP_005976588.1">
    <property type="nucleotide sequence ID" value="NZ_CABKNW010000001.1"/>
</dbReference>
<evidence type="ECO:0000256" key="3">
    <source>
        <dbReference type="ARBA" id="ARBA00022827"/>
    </source>
</evidence>
<gene>
    <name evidence="7" type="ORF">NCTC12112_00918</name>
</gene>
<dbReference type="GO" id="GO:0016020">
    <property type="term" value="C:membrane"/>
    <property type="evidence" value="ECO:0007669"/>
    <property type="project" value="InterPro"/>
</dbReference>
<dbReference type="Pfam" id="PF04205">
    <property type="entry name" value="FMN_bind"/>
    <property type="match status" value="1"/>
</dbReference>
<dbReference type="Proteomes" id="UP000249008">
    <property type="component" value="Chromosome 1"/>
</dbReference>
<dbReference type="KEGG" id="ful:C4N20_11790"/>
<evidence type="ECO:0000256" key="1">
    <source>
        <dbReference type="ARBA" id="ARBA00008040"/>
    </source>
</evidence>
<dbReference type="EMBL" id="LS483487">
    <property type="protein sequence ID" value="SQJ00624.1"/>
    <property type="molecule type" value="Genomic_DNA"/>
</dbReference>
<dbReference type="InterPro" id="IPR036188">
    <property type="entry name" value="FAD/NAD-bd_sf"/>
</dbReference>
<reference evidence="7 8" key="1">
    <citation type="submission" date="2018-06" db="EMBL/GenBank/DDBJ databases">
        <authorList>
            <consortium name="Pathogen Informatics"/>
            <person name="Doyle S."/>
        </authorList>
    </citation>
    <scope>NUCLEOTIDE SEQUENCE [LARGE SCALE GENOMIC DNA]</scope>
    <source>
        <strain evidence="7 8">NCTC12112</strain>
    </source>
</reference>
<feature type="domain" description="FMN-binding" evidence="6">
    <location>
        <begin position="39"/>
        <end position="113"/>
    </location>
</feature>
<dbReference type="Gene3D" id="3.50.50.60">
    <property type="entry name" value="FAD/NAD(P)-binding domain"/>
    <property type="match status" value="1"/>
</dbReference>
<protein>
    <recommendedName>
        <fullName evidence="5">Urocanate reductase</fullName>
        <ecNumber evidence="5">1.3.99.33</ecNumber>
    </recommendedName>
</protein>
<feature type="chain" id="PRO_5043098565" description="Urocanate reductase" evidence="5">
    <location>
        <begin position="24"/>
        <end position="588"/>
    </location>
</feature>
<feature type="signal peptide" evidence="5">
    <location>
        <begin position="1"/>
        <end position="23"/>
    </location>
</feature>
<keyword evidence="3 5" id="KW-0274">FAD</keyword>
<dbReference type="EC" id="1.3.99.33" evidence="5"/>
<dbReference type="PANTHER" id="PTHR43400:SF7">
    <property type="entry name" value="FAD-DEPENDENT OXIDOREDUCTASE 2 FAD BINDING DOMAIN-CONTAINING PROTEIN"/>
    <property type="match status" value="1"/>
</dbReference>